<dbReference type="InterPro" id="IPR036388">
    <property type="entry name" value="WH-like_DNA-bd_sf"/>
</dbReference>
<comment type="caution">
    <text evidence="2">The sequence shown here is derived from an EMBL/GenBank/DDBJ whole genome shotgun (WGS) entry which is preliminary data.</text>
</comment>
<name>A0A418MZY1_9ACTN</name>
<accession>A0A418MZY1</accession>
<organism evidence="2 3">
    <name type="scientific">Micromonospora radicis</name>
    <dbReference type="NCBI Taxonomy" id="1894971"/>
    <lineage>
        <taxon>Bacteria</taxon>
        <taxon>Bacillati</taxon>
        <taxon>Actinomycetota</taxon>
        <taxon>Actinomycetes</taxon>
        <taxon>Micromonosporales</taxon>
        <taxon>Micromonosporaceae</taxon>
        <taxon>Micromonospora</taxon>
    </lineage>
</organism>
<dbReference type="InterPro" id="IPR000792">
    <property type="entry name" value="Tscrpt_reg_LuxR_C"/>
</dbReference>
<dbReference type="AlphaFoldDB" id="A0A418MZY1"/>
<dbReference type="CDD" id="cd06170">
    <property type="entry name" value="LuxR_C_like"/>
    <property type="match status" value="1"/>
</dbReference>
<evidence type="ECO:0000313" key="2">
    <source>
        <dbReference type="EMBL" id="RIV40371.1"/>
    </source>
</evidence>
<protein>
    <submittedName>
        <fullName evidence="2">DNA-binding response regulator</fullName>
    </submittedName>
</protein>
<dbReference type="Proteomes" id="UP000283832">
    <property type="component" value="Unassembled WGS sequence"/>
</dbReference>
<dbReference type="GO" id="GO:0003677">
    <property type="term" value="F:DNA binding"/>
    <property type="evidence" value="ECO:0007669"/>
    <property type="project" value="UniProtKB-KW"/>
</dbReference>
<gene>
    <name evidence="2" type="ORF">D2L64_05945</name>
</gene>
<sequence length="291" mass="32669">MTALLALRLLRRAPEEPDVLVANSPDAAVSELIAPLEFEVRQRQHRMEALQATLLAFNPIYFNTRQVRNRREAIDIIDEVDRVRATLAGIARRCSVEVFSAHPGVLSDGAIEESLPKDLEMLARGIRIRTVHQHPVRVHPRMRPFLKELVDAGCDVRTREEITDRIIIFDREIAVIPNVLARGAVVLREPSVVDYLYRSLEQVWASALPFDDETTPNGGYGVAGDDLKRALLHLLAAGRKDEFIARKLSISVRTCRRHIADIMHDLGAESRFQAGVLARQRGLLDDLTEAG</sequence>
<dbReference type="EMBL" id="QXEC01000003">
    <property type="protein sequence ID" value="RIV40371.1"/>
    <property type="molecule type" value="Genomic_DNA"/>
</dbReference>
<dbReference type="SMART" id="SM00421">
    <property type="entry name" value="HTH_LUXR"/>
    <property type="match status" value="1"/>
</dbReference>
<dbReference type="PANTHER" id="PTHR34293">
    <property type="entry name" value="HTH-TYPE TRANSCRIPTIONAL REGULATOR TRMBL2"/>
    <property type="match status" value="1"/>
</dbReference>
<dbReference type="SUPFAM" id="SSF46894">
    <property type="entry name" value="C-terminal effector domain of the bipartite response regulators"/>
    <property type="match status" value="1"/>
</dbReference>
<reference evidence="2 3" key="1">
    <citation type="submission" date="2018-08" db="EMBL/GenBank/DDBJ databases">
        <title>Jishengella sp. nov., isolated from a root of Azadirachta indica A. Juss. var. siamensis Valenton.</title>
        <authorList>
            <person name="Kuncharoen N."/>
            <person name="Tanasupawat S."/>
            <person name="Kudo T."/>
            <person name="Ohkuma M."/>
        </authorList>
    </citation>
    <scope>NUCLEOTIDE SEQUENCE [LARGE SCALE GENOMIC DNA]</scope>
    <source>
        <strain evidence="2 3">AZ1-13</strain>
    </source>
</reference>
<dbReference type="Pfam" id="PF00196">
    <property type="entry name" value="GerE"/>
    <property type="match status" value="1"/>
</dbReference>
<evidence type="ECO:0000313" key="3">
    <source>
        <dbReference type="Proteomes" id="UP000283832"/>
    </source>
</evidence>
<dbReference type="Gene3D" id="1.10.10.10">
    <property type="entry name" value="Winged helix-like DNA-binding domain superfamily/Winged helix DNA-binding domain"/>
    <property type="match status" value="1"/>
</dbReference>
<keyword evidence="2" id="KW-0238">DNA-binding</keyword>
<dbReference type="InterPro" id="IPR051797">
    <property type="entry name" value="TrmB-like"/>
</dbReference>
<dbReference type="GO" id="GO:0006355">
    <property type="term" value="P:regulation of DNA-templated transcription"/>
    <property type="evidence" value="ECO:0007669"/>
    <property type="project" value="InterPro"/>
</dbReference>
<proteinExistence type="predicted"/>
<evidence type="ECO:0000259" key="1">
    <source>
        <dbReference type="SMART" id="SM00421"/>
    </source>
</evidence>
<keyword evidence="3" id="KW-1185">Reference proteome</keyword>
<dbReference type="PANTHER" id="PTHR34293:SF1">
    <property type="entry name" value="HTH-TYPE TRANSCRIPTIONAL REGULATOR TRMBL2"/>
    <property type="match status" value="1"/>
</dbReference>
<feature type="domain" description="HTH luxR-type" evidence="1">
    <location>
        <begin position="229"/>
        <end position="278"/>
    </location>
</feature>
<dbReference type="InterPro" id="IPR016032">
    <property type="entry name" value="Sig_transdc_resp-reg_C-effctor"/>
</dbReference>